<keyword evidence="2" id="KW-0479">Metal-binding</keyword>
<dbReference type="RefSeq" id="XP_016259849.1">
    <property type="nucleotide sequence ID" value="XM_016409541.1"/>
</dbReference>
<dbReference type="InterPro" id="IPR005123">
    <property type="entry name" value="Oxoglu/Fe-dep_dioxygenase_dom"/>
</dbReference>
<dbReference type="STRING" id="215243.A0A0D2D943"/>
<gene>
    <name evidence="4" type="ORF">PV06_08230</name>
</gene>
<keyword evidence="2" id="KW-0408">Iron</keyword>
<dbReference type="EMBL" id="KN847339">
    <property type="protein sequence ID" value="KIW39633.1"/>
    <property type="molecule type" value="Genomic_DNA"/>
</dbReference>
<protein>
    <recommendedName>
        <fullName evidence="3">Fe2OG dioxygenase domain-containing protein</fullName>
    </recommendedName>
</protein>
<dbReference type="GeneID" id="27360304"/>
<dbReference type="OrthoDB" id="406156at2759"/>
<evidence type="ECO:0000313" key="4">
    <source>
        <dbReference type="EMBL" id="KIW39633.1"/>
    </source>
</evidence>
<dbReference type="PRINTS" id="PR00682">
    <property type="entry name" value="IPNSYNTHASE"/>
</dbReference>
<evidence type="ECO:0000313" key="5">
    <source>
        <dbReference type="Proteomes" id="UP000053342"/>
    </source>
</evidence>
<organism evidence="4 5">
    <name type="scientific">Exophiala oligosperma</name>
    <dbReference type="NCBI Taxonomy" id="215243"/>
    <lineage>
        <taxon>Eukaryota</taxon>
        <taxon>Fungi</taxon>
        <taxon>Dikarya</taxon>
        <taxon>Ascomycota</taxon>
        <taxon>Pezizomycotina</taxon>
        <taxon>Eurotiomycetes</taxon>
        <taxon>Chaetothyriomycetidae</taxon>
        <taxon>Chaetothyriales</taxon>
        <taxon>Herpotrichiellaceae</taxon>
        <taxon>Exophiala</taxon>
    </lineage>
</organism>
<dbReference type="Pfam" id="PF03171">
    <property type="entry name" value="2OG-FeII_Oxy"/>
    <property type="match status" value="1"/>
</dbReference>
<name>A0A0D2D943_9EURO</name>
<dbReference type="PANTHER" id="PTHR47990">
    <property type="entry name" value="2-OXOGLUTARATE (2OG) AND FE(II)-DEPENDENT OXYGENASE SUPERFAMILY PROTEIN-RELATED"/>
    <property type="match status" value="1"/>
</dbReference>
<feature type="domain" description="Fe2OG dioxygenase" evidence="3">
    <location>
        <begin position="205"/>
        <end position="304"/>
    </location>
</feature>
<keyword evidence="5" id="KW-1185">Reference proteome</keyword>
<dbReference type="Proteomes" id="UP000053342">
    <property type="component" value="Unassembled WGS sequence"/>
</dbReference>
<dbReference type="PROSITE" id="PS51471">
    <property type="entry name" value="FE2OG_OXY"/>
    <property type="match status" value="1"/>
</dbReference>
<dbReference type="InterPro" id="IPR027443">
    <property type="entry name" value="IPNS-like_sf"/>
</dbReference>
<sequence>MAEKQAVGSINSREGETLKYTYPPETKADLDYADLVALDLSLFDSPRGVERLADQLKNAVENTGFFYITNFGLSQAEIDHQFAIAKEVFDLPLSEKLKYEANLEMDGYVGYRPSGNRELVPGVFDNIEVYGFDQFNSYRRRRELPPVVEQNLSSIEKVSRHLHIEVGGKLLRLISIVLGLPEDYFLSRHRYDHKGGCNLRYLKYGARSAEEVEKLGETPSVRGHTDFGTLTFLLRQPVAGLQVNTPDGQWKYVKAHPASITVNVADMMDFVTGGYLRSSVHRVLSPPADQARLDRIGVVYFLRYEDDVALRRVDSPILKDWGSRSRLGEASGITAGEWVKARTSDNAKMTAIYLNHEPQVAGGIKVKNYA</sequence>
<dbReference type="SUPFAM" id="SSF51197">
    <property type="entry name" value="Clavaminate synthase-like"/>
    <property type="match status" value="1"/>
</dbReference>
<accession>A0A0D2D943</accession>
<comment type="similarity">
    <text evidence="1 2">Belongs to the iron/ascorbate-dependent oxidoreductase family.</text>
</comment>
<evidence type="ECO:0000259" key="3">
    <source>
        <dbReference type="PROSITE" id="PS51471"/>
    </source>
</evidence>
<evidence type="ECO:0000256" key="2">
    <source>
        <dbReference type="RuleBase" id="RU003682"/>
    </source>
</evidence>
<proteinExistence type="inferred from homology"/>
<dbReference type="GO" id="GO:0016491">
    <property type="term" value="F:oxidoreductase activity"/>
    <property type="evidence" value="ECO:0007669"/>
    <property type="project" value="UniProtKB-KW"/>
</dbReference>
<dbReference type="Gene3D" id="2.60.120.330">
    <property type="entry name" value="B-lactam Antibiotic, Isopenicillin N Synthase, Chain"/>
    <property type="match status" value="1"/>
</dbReference>
<dbReference type="VEuPathDB" id="FungiDB:PV06_08230"/>
<dbReference type="HOGENOM" id="CLU_010119_10_0_1"/>
<dbReference type="InterPro" id="IPR026992">
    <property type="entry name" value="DIOX_N"/>
</dbReference>
<dbReference type="Pfam" id="PF14226">
    <property type="entry name" value="DIOX_N"/>
    <property type="match status" value="1"/>
</dbReference>
<dbReference type="GO" id="GO:0044283">
    <property type="term" value="P:small molecule biosynthetic process"/>
    <property type="evidence" value="ECO:0007669"/>
    <property type="project" value="UniProtKB-ARBA"/>
</dbReference>
<evidence type="ECO:0000256" key="1">
    <source>
        <dbReference type="ARBA" id="ARBA00008056"/>
    </source>
</evidence>
<dbReference type="GO" id="GO:0046872">
    <property type="term" value="F:metal ion binding"/>
    <property type="evidence" value="ECO:0007669"/>
    <property type="project" value="UniProtKB-KW"/>
</dbReference>
<reference evidence="4 5" key="1">
    <citation type="submission" date="2015-01" db="EMBL/GenBank/DDBJ databases">
        <title>The Genome Sequence of Exophiala oligosperma CBS72588.</title>
        <authorList>
            <consortium name="The Broad Institute Genomics Platform"/>
            <person name="Cuomo C."/>
            <person name="de Hoog S."/>
            <person name="Gorbushina A."/>
            <person name="Stielow B."/>
            <person name="Teixiera M."/>
            <person name="Abouelleil A."/>
            <person name="Chapman S.B."/>
            <person name="Priest M."/>
            <person name="Young S.K."/>
            <person name="Wortman J."/>
            <person name="Nusbaum C."/>
            <person name="Birren B."/>
        </authorList>
    </citation>
    <scope>NUCLEOTIDE SEQUENCE [LARGE SCALE GENOMIC DNA]</scope>
    <source>
        <strain evidence="4 5">CBS 72588</strain>
    </source>
</reference>
<dbReference type="AlphaFoldDB" id="A0A0D2D943"/>
<keyword evidence="2" id="KW-0560">Oxidoreductase</keyword>
<dbReference type="InterPro" id="IPR050231">
    <property type="entry name" value="Iron_ascorbate_oxido_reductase"/>
</dbReference>
<dbReference type="InterPro" id="IPR044861">
    <property type="entry name" value="IPNS-like_FE2OG_OXY"/>
</dbReference>